<evidence type="ECO:0000313" key="1">
    <source>
        <dbReference type="EMBL" id="VAV89867.1"/>
    </source>
</evidence>
<reference evidence="1" key="1">
    <citation type="submission" date="2018-06" db="EMBL/GenBank/DDBJ databases">
        <authorList>
            <person name="Zhirakovskaya E."/>
        </authorList>
    </citation>
    <scope>NUCLEOTIDE SEQUENCE</scope>
</reference>
<gene>
    <name evidence="1" type="ORF">MNBD_ALPHA08-1677</name>
</gene>
<dbReference type="GO" id="GO:0006744">
    <property type="term" value="P:ubiquinone biosynthetic process"/>
    <property type="evidence" value="ECO:0007669"/>
    <property type="project" value="InterPro"/>
</dbReference>
<protein>
    <submittedName>
        <fullName evidence="1">FIG139928: Putative protease</fullName>
    </submittedName>
</protein>
<proteinExistence type="inferred from homology"/>
<dbReference type="Pfam" id="PF01136">
    <property type="entry name" value="Peptidase_U32"/>
    <property type="match status" value="1"/>
</dbReference>
<organism evidence="1">
    <name type="scientific">hydrothermal vent metagenome</name>
    <dbReference type="NCBI Taxonomy" id="652676"/>
    <lineage>
        <taxon>unclassified sequences</taxon>
        <taxon>metagenomes</taxon>
        <taxon>ecological metagenomes</taxon>
    </lineage>
</organism>
<sequence length="305" mass="33480">MIPQLTLGPVLYNWPAENWRDFYFEVADEAPVKTVFIGEAICSKRAPLFAPYFEEVVTRLDNAGKQLVFSTLAEVTNNIDRRLMKQVATSEGFFVEANDTSALWHLDGQPHAIGPYMNVYNEDALAFFAANGAQSICLSPEIPASGIAELSKLASKLDVELEVQIFGRIPLALSARCYHARAHGKTRDSCQFICDRDVDGMVLDTLEGRPFLTVNGIQTQSHTCLNLVNELDELAAAGVGRFRISPQSKGTIAAAKVFDALLNSEITRDEANECLQACGIGVPFSNGFFHQQPGFTWQAGNASRQ</sequence>
<dbReference type="HAMAP" id="MF_02233">
    <property type="entry name" value="UbiV"/>
    <property type="match status" value="1"/>
</dbReference>
<dbReference type="GO" id="GO:0006508">
    <property type="term" value="P:proteolysis"/>
    <property type="evidence" value="ECO:0007669"/>
    <property type="project" value="UniProtKB-KW"/>
</dbReference>
<dbReference type="InterPro" id="IPR051454">
    <property type="entry name" value="RNA/ubiquinone_mod_enzymes"/>
</dbReference>
<dbReference type="EMBL" id="UOEC01000069">
    <property type="protein sequence ID" value="VAV89867.1"/>
    <property type="molecule type" value="Genomic_DNA"/>
</dbReference>
<accession>A0A3B0RDY0</accession>
<dbReference type="NCBIfam" id="NF011991">
    <property type="entry name" value="PRK15447.1"/>
    <property type="match status" value="1"/>
</dbReference>
<keyword evidence="1" id="KW-0378">Hydrolase</keyword>
<dbReference type="PANTHER" id="PTHR30217">
    <property type="entry name" value="PEPTIDASE U32 FAMILY"/>
    <property type="match status" value="1"/>
</dbReference>
<keyword evidence="1" id="KW-0645">Protease</keyword>
<dbReference type="InterPro" id="IPR001539">
    <property type="entry name" value="Peptidase_U32"/>
</dbReference>
<dbReference type="PANTHER" id="PTHR30217:SF11">
    <property type="entry name" value="UBIQUINONE BIOSYNTHESIS PROTEIN UBIV"/>
    <property type="match status" value="1"/>
</dbReference>
<dbReference type="InterPro" id="IPR043693">
    <property type="entry name" value="UbiV"/>
</dbReference>
<dbReference type="GO" id="GO:0008233">
    <property type="term" value="F:peptidase activity"/>
    <property type="evidence" value="ECO:0007669"/>
    <property type="project" value="UniProtKB-KW"/>
</dbReference>
<dbReference type="AlphaFoldDB" id="A0A3B0RDY0"/>
<name>A0A3B0RDY0_9ZZZZ</name>